<dbReference type="Proteomes" id="UP001597453">
    <property type="component" value="Unassembled WGS sequence"/>
</dbReference>
<keyword evidence="1" id="KW-0175">Coiled coil</keyword>
<comment type="caution">
    <text evidence="2">The sequence shown here is derived from an EMBL/GenBank/DDBJ whole genome shotgun (WGS) entry which is preliminary data.</text>
</comment>
<keyword evidence="3" id="KW-1185">Reference proteome</keyword>
<protein>
    <recommendedName>
        <fullName evidence="4">Alpha/beta hydrolase</fullName>
    </recommendedName>
</protein>
<evidence type="ECO:0000256" key="1">
    <source>
        <dbReference type="SAM" id="Coils"/>
    </source>
</evidence>
<dbReference type="RefSeq" id="WP_390280393.1">
    <property type="nucleotide sequence ID" value="NZ_JBHUNF010000004.1"/>
</dbReference>
<proteinExistence type="predicted"/>
<organism evidence="2 3">
    <name type="scientific">Gulosibacter bifidus</name>
    <dbReference type="NCBI Taxonomy" id="272239"/>
    <lineage>
        <taxon>Bacteria</taxon>
        <taxon>Bacillati</taxon>
        <taxon>Actinomycetota</taxon>
        <taxon>Actinomycetes</taxon>
        <taxon>Micrococcales</taxon>
        <taxon>Microbacteriaceae</taxon>
        <taxon>Gulosibacter</taxon>
    </lineage>
</organism>
<sequence>MSGAITWENLLKWDYAPLEDAYQEVSRRQMALEQAGDTCHATVFAFADEGEAADVLRDLVHDYRNRADRLEALLTDMMMALNHAAEEVEKVAEEALRLDAQAVVEGFAISGAVRVSSTSAASKSTDMSRPYNEGDAVALDSRRREFESGAQALLDRAQDIADRLVRAMSNIEQDKPSSAASMSADSFIPRSNVAIVDAMKELPAAQVRAYWESLDAGRQQHLIREFPETIGNLSGVPFAVRAQANKRTAQNYIDRIGSEHPNIDQEITELETKKNQRIVELGSDNAGYNNDYDAKIQELREIRANLDAAETIINGREAILFDPNNDRIITVSGDFNTSVDYAAIFVPGTDTGMKSFSNGISDFGDSLVDELDAKGQNAVVFTIKDGSWSTWGGEGANSSENEMAERAEKVQRLAEDLRLEDFSPSTEYIGIGHSAGVPKLCISETEGAVYDEVISSGGAYVGHKWRPSPLTDYTHFQYSNDFINALDYVGYRTPNILSAFDKVYIDSPTGNMLDDHSRISQGSKTNRLGIVAISHEIIQD</sequence>
<feature type="coiled-coil region" evidence="1">
    <location>
        <begin position="53"/>
        <end position="101"/>
    </location>
</feature>
<reference evidence="3" key="1">
    <citation type="journal article" date="2019" name="Int. J. Syst. Evol. Microbiol.">
        <title>The Global Catalogue of Microorganisms (GCM) 10K type strain sequencing project: providing services to taxonomists for standard genome sequencing and annotation.</title>
        <authorList>
            <consortium name="The Broad Institute Genomics Platform"/>
            <consortium name="The Broad Institute Genome Sequencing Center for Infectious Disease"/>
            <person name="Wu L."/>
            <person name="Ma J."/>
        </authorList>
    </citation>
    <scope>NUCLEOTIDE SEQUENCE [LARGE SCALE GENOMIC DNA]</scope>
    <source>
        <strain evidence="3">TISTR 1511</strain>
    </source>
</reference>
<name>A0ABW5RJ97_9MICO</name>
<evidence type="ECO:0000313" key="3">
    <source>
        <dbReference type="Proteomes" id="UP001597453"/>
    </source>
</evidence>
<accession>A0ABW5RJ97</accession>
<dbReference type="SUPFAM" id="SSF140453">
    <property type="entry name" value="EsxAB dimer-like"/>
    <property type="match status" value="1"/>
</dbReference>
<gene>
    <name evidence="2" type="ORF">ACFSUQ_07730</name>
</gene>
<evidence type="ECO:0008006" key="4">
    <source>
        <dbReference type="Google" id="ProtNLM"/>
    </source>
</evidence>
<dbReference type="InterPro" id="IPR036689">
    <property type="entry name" value="ESAT-6-like_sf"/>
</dbReference>
<dbReference type="EMBL" id="JBHUNF010000004">
    <property type="protein sequence ID" value="MFD2675181.1"/>
    <property type="molecule type" value="Genomic_DNA"/>
</dbReference>
<evidence type="ECO:0000313" key="2">
    <source>
        <dbReference type="EMBL" id="MFD2675181.1"/>
    </source>
</evidence>